<organism evidence="2 3">
    <name type="scientific">Aspergillus oryzae</name>
    <name type="common">Yellow koji mold</name>
    <dbReference type="NCBI Taxonomy" id="5062"/>
    <lineage>
        <taxon>Eukaryota</taxon>
        <taxon>Fungi</taxon>
        <taxon>Dikarya</taxon>
        <taxon>Ascomycota</taxon>
        <taxon>Pezizomycotina</taxon>
        <taxon>Eurotiomycetes</taxon>
        <taxon>Eurotiomycetidae</taxon>
        <taxon>Eurotiales</taxon>
        <taxon>Aspergillaceae</taxon>
        <taxon>Aspergillus</taxon>
        <taxon>Aspergillus subgen. Circumdati</taxon>
    </lineage>
</organism>
<dbReference type="Proteomes" id="UP001165205">
    <property type="component" value="Unassembled WGS sequence"/>
</dbReference>
<keyword evidence="1" id="KW-1133">Transmembrane helix</keyword>
<gene>
    <name evidence="2" type="ORF">Aory04_000071600</name>
</gene>
<feature type="transmembrane region" description="Helical" evidence="1">
    <location>
        <begin position="74"/>
        <end position="97"/>
    </location>
</feature>
<keyword evidence="1" id="KW-0472">Membrane</keyword>
<reference evidence="2" key="1">
    <citation type="submission" date="2023-04" db="EMBL/GenBank/DDBJ databases">
        <title>Aspergillus oryzae NBRC 4228.</title>
        <authorList>
            <person name="Ichikawa N."/>
            <person name="Sato H."/>
            <person name="Tonouchi N."/>
        </authorList>
    </citation>
    <scope>NUCLEOTIDE SEQUENCE</scope>
    <source>
        <strain evidence="2">NBRC 4228</strain>
    </source>
</reference>
<protein>
    <submittedName>
        <fullName evidence="2">Unnamed protein product</fullName>
    </submittedName>
</protein>
<evidence type="ECO:0000313" key="3">
    <source>
        <dbReference type="Proteomes" id="UP001165205"/>
    </source>
</evidence>
<dbReference type="AlphaFoldDB" id="A0AAN5BSX8"/>
<sequence length="273" mass="29182">MIIAQDLGMVIFLAMAGSIYQNLALQKVTQAMPTLSAADITNLVAGTSSHTYKALSGEERDLVTPQITGAMRDVWLFFLVAGVVSFVLTLGLGPYYAMTIASNDTINGISCYRLQAEPTSSKTQFSMRIRPIIRQPQILRQTILPKARARHTPIKVTPPIQPTDMPDVRQNTTGGAETPVAAEVVVAPWFQGGGDVEGGEEVGVVVCLVVVVPGEAGAVGEDGAARRDLVVIVDDEGEVGHGFVAAVKRDLEVLGFRVLRCVDGVYAEMVLFV</sequence>
<accession>A0AAN5BSX8</accession>
<proteinExistence type="predicted"/>
<evidence type="ECO:0000313" key="2">
    <source>
        <dbReference type="EMBL" id="GMG23217.1"/>
    </source>
</evidence>
<evidence type="ECO:0000256" key="1">
    <source>
        <dbReference type="SAM" id="Phobius"/>
    </source>
</evidence>
<comment type="caution">
    <text evidence="2">The sequence shown here is derived from an EMBL/GenBank/DDBJ whole genome shotgun (WGS) entry which is preliminary data.</text>
</comment>
<name>A0AAN5BSX8_ASPOZ</name>
<keyword evidence="1" id="KW-0812">Transmembrane</keyword>
<dbReference type="EMBL" id="BSYA01000004">
    <property type="protein sequence ID" value="GMG23217.1"/>
    <property type="molecule type" value="Genomic_DNA"/>
</dbReference>